<organism evidence="1 2">
    <name type="scientific">Flavobacterium xanthum</name>
    <dbReference type="NCBI Taxonomy" id="69322"/>
    <lineage>
        <taxon>Bacteria</taxon>
        <taxon>Pseudomonadati</taxon>
        <taxon>Bacteroidota</taxon>
        <taxon>Flavobacteriia</taxon>
        <taxon>Flavobacteriales</taxon>
        <taxon>Flavobacteriaceae</taxon>
        <taxon>Flavobacterium</taxon>
    </lineage>
</organism>
<dbReference type="Proteomes" id="UP000184260">
    <property type="component" value="Unassembled WGS sequence"/>
</dbReference>
<sequence>MKFISLGLTKRGSEGIFVPKFHNEDYFVTKYYLCTIIYNKLQS</sequence>
<dbReference type="STRING" id="69322.SAMN05443669_10346"/>
<name>A0A1M7IDN4_9FLAO</name>
<reference evidence="2" key="1">
    <citation type="submission" date="2016-11" db="EMBL/GenBank/DDBJ databases">
        <authorList>
            <person name="Varghese N."/>
            <person name="Submissions S."/>
        </authorList>
    </citation>
    <scope>NUCLEOTIDE SEQUENCE [LARGE SCALE GENOMIC DNA]</scope>
    <source>
        <strain evidence="2">DSM 3661</strain>
    </source>
</reference>
<protein>
    <submittedName>
        <fullName evidence="1">Uncharacterized protein</fullName>
    </submittedName>
</protein>
<evidence type="ECO:0000313" key="1">
    <source>
        <dbReference type="EMBL" id="SHM38936.1"/>
    </source>
</evidence>
<accession>A0A1M7IDN4</accession>
<evidence type="ECO:0000313" key="2">
    <source>
        <dbReference type="Proteomes" id="UP000184260"/>
    </source>
</evidence>
<dbReference type="EMBL" id="FRBU01000034">
    <property type="protein sequence ID" value="SHM38936.1"/>
    <property type="molecule type" value="Genomic_DNA"/>
</dbReference>
<gene>
    <name evidence="1" type="ORF">SAMN05443669_10346</name>
</gene>
<proteinExistence type="predicted"/>
<dbReference type="AlphaFoldDB" id="A0A1M7IDN4"/>
<keyword evidence="2" id="KW-1185">Reference proteome</keyword>